<evidence type="ECO:0000313" key="3">
    <source>
        <dbReference type="EMBL" id="PPE05750.1"/>
    </source>
</evidence>
<feature type="domain" description="SIS" evidence="2">
    <location>
        <begin position="47"/>
        <end position="197"/>
    </location>
</feature>
<comment type="caution">
    <text evidence="3">The sequence shown here is derived from an EMBL/GenBank/DDBJ whole genome shotgun (WGS) entry which is preliminary data.</text>
</comment>
<dbReference type="InterPro" id="IPR035466">
    <property type="entry name" value="GlmS/AgaS_SIS"/>
</dbReference>
<dbReference type="InterPro" id="IPR050303">
    <property type="entry name" value="GatZ_KbaZ_carbometab"/>
</dbReference>
<dbReference type="InterPro" id="IPR001347">
    <property type="entry name" value="SIS_dom"/>
</dbReference>
<dbReference type="RefSeq" id="WP_028126542.1">
    <property type="nucleotide sequence ID" value="NZ_PHNE01000001.1"/>
</dbReference>
<dbReference type="Pfam" id="PF01380">
    <property type="entry name" value="SIS"/>
    <property type="match status" value="1"/>
</dbReference>
<evidence type="ECO:0000313" key="4">
    <source>
        <dbReference type="Proteomes" id="UP000237865"/>
    </source>
</evidence>
<organism evidence="3 4">
    <name type="scientific">Williamsoniiplasma lucivorax</name>
    <dbReference type="NCBI Taxonomy" id="209274"/>
    <lineage>
        <taxon>Bacteria</taxon>
        <taxon>Bacillati</taxon>
        <taxon>Mycoplasmatota</taxon>
        <taxon>Mollicutes</taxon>
        <taxon>Entomoplasmatales</taxon>
        <taxon>Williamsoniiplasma</taxon>
    </lineage>
</organism>
<dbReference type="InterPro" id="IPR046348">
    <property type="entry name" value="SIS_dom_sf"/>
</dbReference>
<dbReference type="CDD" id="cd05008">
    <property type="entry name" value="SIS_GlmS_GlmD_1"/>
    <property type="match status" value="1"/>
</dbReference>
<dbReference type="PANTHER" id="PTHR32502">
    <property type="entry name" value="N-ACETYLGALACTOSAMINE PERMEASE II COMPONENT-RELATED"/>
    <property type="match status" value="1"/>
</dbReference>
<dbReference type="GO" id="GO:0016853">
    <property type="term" value="F:isomerase activity"/>
    <property type="evidence" value="ECO:0007669"/>
    <property type="project" value="UniProtKB-KW"/>
</dbReference>
<name>A0A2S5REL6_9MOLU</name>
<dbReference type="STRING" id="1399797.GCA_000518285_00624"/>
<keyword evidence="1" id="KW-0677">Repeat</keyword>
<dbReference type="GO" id="GO:0097367">
    <property type="term" value="F:carbohydrate derivative binding"/>
    <property type="evidence" value="ECO:0007669"/>
    <property type="project" value="InterPro"/>
</dbReference>
<feature type="domain" description="SIS" evidence="2">
    <location>
        <begin position="218"/>
        <end position="363"/>
    </location>
</feature>
<evidence type="ECO:0000259" key="2">
    <source>
        <dbReference type="PROSITE" id="PS51464"/>
    </source>
</evidence>
<reference evidence="3 4" key="1">
    <citation type="submission" date="2017-11" db="EMBL/GenBank/DDBJ databases">
        <title>Genome sequence of Entomoplasma lucivorax PIPN-2 (ATCC 49196).</title>
        <authorList>
            <person name="Lo W.-S."/>
            <person name="Gasparich G.E."/>
            <person name="Kuo C.-H."/>
        </authorList>
    </citation>
    <scope>NUCLEOTIDE SEQUENCE [LARGE SCALE GENOMIC DNA]</scope>
    <source>
        <strain evidence="3 4">PIPN-2</strain>
    </source>
</reference>
<dbReference type="SUPFAM" id="SSF53697">
    <property type="entry name" value="SIS domain"/>
    <property type="match status" value="1"/>
</dbReference>
<dbReference type="PANTHER" id="PTHR32502:SF3">
    <property type="entry name" value="D-GALACTOSAMINE-6-PHOSPHATE DEAMINASE AGAS-RELATED"/>
    <property type="match status" value="1"/>
</dbReference>
<dbReference type="Gene3D" id="3.40.50.10490">
    <property type="entry name" value="Glucose-6-phosphate isomerase like protein, domain 1"/>
    <property type="match status" value="2"/>
</dbReference>
<accession>A0A2S5REL6</accession>
<dbReference type="PROSITE" id="PS51464">
    <property type="entry name" value="SIS"/>
    <property type="match status" value="2"/>
</dbReference>
<keyword evidence="4" id="KW-1185">Reference proteome</keyword>
<keyword evidence="3" id="KW-0413">Isomerase</keyword>
<dbReference type="Proteomes" id="UP000237865">
    <property type="component" value="Unassembled WGS sequence"/>
</dbReference>
<dbReference type="GO" id="GO:0005886">
    <property type="term" value="C:plasma membrane"/>
    <property type="evidence" value="ECO:0007669"/>
    <property type="project" value="TreeGrafter"/>
</dbReference>
<dbReference type="GO" id="GO:0009401">
    <property type="term" value="P:phosphoenolpyruvate-dependent sugar phosphotransferase system"/>
    <property type="evidence" value="ECO:0007669"/>
    <property type="project" value="TreeGrafter"/>
</dbReference>
<gene>
    <name evidence="3" type="primary">agaS</name>
    <name evidence="3" type="ORF">ELUCI_v1c00370</name>
</gene>
<evidence type="ECO:0000256" key="1">
    <source>
        <dbReference type="ARBA" id="ARBA00022737"/>
    </source>
</evidence>
<dbReference type="AlphaFoldDB" id="A0A2S5REL6"/>
<dbReference type="EMBL" id="PHNE01000001">
    <property type="protein sequence ID" value="PPE05750.1"/>
    <property type="molecule type" value="Genomic_DNA"/>
</dbReference>
<dbReference type="GO" id="GO:1901135">
    <property type="term" value="P:carbohydrate derivative metabolic process"/>
    <property type="evidence" value="ECO:0007669"/>
    <property type="project" value="InterPro"/>
</dbReference>
<proteinExistence type="predicted"/>
<sequence>MILNFTKEQLIKNKGIHTLTEIMQQPEMWMQTSQIIQEKIPEIQQFLKAHFQANTKVILTGAGTSEFVGASIIRDLFLMGVDAQVISTTNIVSNIEEYLNPQQPTILISFARSGNSPESVATFHMVNKFVENIHHIVITCNKNGALSQLAKTTKNCLEILLPDATNDQSFAMTSSYSSMMIACLLIFNLADFDQYVKRVETLAMATTVNLKQNYPQIAAIAQMHHQRVVYLGSGNLLGIAEEAHLKVLELTAGENTAFFNTPLGFRHGPKSVLNRETIVFFFMNQEPYKRAYDVDLLKELSTQKQAQTLVVFDYKDDHEIKSLSDFYFNVELTETSTALLGLNYIVLAQLYAFYKSLANGKTPDNPWPSGLVNRVVQGVIIHTKAKLK</sequence>
<protein>
    <submittedName>
        <fullName evidence="3">Tagatose-6-phosphate ketose/aldose isomerase</fullName>
    </submittedName>
</protein>